<dbReference type="Pfam" id="PF13426">
    <property type="entry name" value="PAS_9"/>
    <property type="match status" value="1"/>
</dbReference>
<comment type="caution">
    <text evidence="19">The sequence shown here is derived from an EMBL/GenBank/DDBJ whole genome shotgun (WGS) entry which is preliminary data.</text>
</comment>
<dbReference type="GO" id="GO:0005886">
    <property type="term" value="C:plasma membrane"/>
    <property type="evidence" value="ECO:0007669"/>
    <property type="project" value="UniProtKB-SubCell"/>
</dbReference>
<dbReference type="InterPro" id="IPR035965">
    <property type="entry name" value="PAS-like_dom_sf"/>
</dbReference>
<feature type="domain" description="PAC" evidence="18">
    <location>
        <begin position="468"/>
        <end position="519"/>
    </location>
</feature>
<accession>A0A3D8Y2Y5</accession>
<keyword evidence="11" id="KW-1133">Transmembrane helix</keyword>
<dbReference type="CDD" id="cd00130">
    <property type="entry name" value="PAS"/>
    <property type="match status" value="2"/>
</dbReference>
<feature type="domain" description="PAC" evidence="18">
    <location>
        <begin position="340"/>
        <end position="392"/>
    </location>
</feature>
<feature type="domain" description="PAS" evidence="17">
    <location>
        <begin position="266"/>
        <end position="337"/>
    </location>
</feature>
<evidence type="ECO:0000256" key="4">
    <source>
        <dbReference type="ARBA" id="ARBA00022475"/>
    </source>
</evidence>
<keyword evidence="12" id="KW-0902">Two-component regulatory system</keyword>
<feature type="domain" description="Response regulatory" evidence="16">
    <location>
        <begin position="776"/>
        <end position="895"/>
    </location>
</feature>
<dbReference type="InterPro" id="IPR001610">
    <property type="entry name" value="PAC"/>
</dbReference>
<dbReference type="Pfam" id="PF08447">
    <property type="entry name" value="PAS_3"/>
    <property type="match status" value="2"/>
</dbReference>
<dbReference type="InterPro" id="IPR001789">
    <property type="entry name" value="Sig_transdc_resp-reg_receiver"/>
</dbReference>
<dbReference type="SUPFAM" id="SSF55874">
    <property type="entry name" value="ATPase domain of HSP90 chaperone/DNA topoisomerase II/histidine kinase"/>
    <property type="match status" value="1"/>
</dbReference>
<evidence type="ECO:0000256" key="12">
    <source>
        <dbReference type="ARBA" id="ARBA00023012"/>
    </source>
</evidence>
<dbReference type="PANTHER" id="PTHR45339:SF1">
    <property type="entry name" value="HYBRID SIGNAL TRANSDUCTION HISTIDINE KINASE J"/>
    <property type="match status" value="1"/>
</dbReference>
<dbReference type="PROSITE" id="PS50112">
    <property type="entry name" value="PAS"/>
    <property type="match status" value="2"/>
</dbReference>
<evidence type="ECO:0000313" key="19">
    <source>
        <dbReference type="EMBL" id="REA55973.1"/>
    </source>
</evidence>
<dbReference type="CDD" id="cd17546">
    <property type="entry name" value="REC_hyHK_CKI1_RcsC-like"/>
    <property type="match status" value="1"/>
</dbReference>
<dbReference type="InterPro" id="IPR003661">
    <property type="entry name" value="HisK_dim/P_dom"/>
</dbReference>
<feature type="domain" description="Histidine kinase" evidence="15">
    <location>
        <begin position="537"/>
        <end position="759"/>
    </location>
</feature>
<dbReference type="PANTHER" id="PTHR45339">
    <property type="entry name" value="HYBRID SIGNAL TRANSDUCTION HISTIDINE KINASE J"/>
    <property type="match status" value="1"/>
</dbReference>
<keyword evidence="5 14" id="KW-0597">Phosphoprotein</keyword>
<sequence length="1044" mass="118185">MNHPTEKLFEKITGDETFINFIRTNAIDGLIYPGNNQSEIYRADPCFQNKLASFGLTPSHILSVIYKSILLAENDAIESLNSHKTFEHLFRFNMEIGKSLSFKGTAITTAEDKSSELIWGISELVYELPSNNADQISDNNCPDPVLTHEELLSVVSNARDVLFIINNDGIFSYITPNWTEFYGHNIKDSIGKSFIEYIHPDDLDLCLQTLQYVVQTGETLPGVEHRILHSDGGWSWSITTAKIDTNTNNIILTSHDITQLKKSREQMHELALVASSTRDLIVIADETGRITWINEAFKKRTRKSDTDIHGKNLMILFDNSHNKQEVLIRLHSIFEKEEILTDEIILLTQDGDKFWADLTLTPVFNNKGERTNLIAVCRDISVRKRSEYELQRTREILEQTNRVAKIGGWRYDLESQEVFWTPALKQLHEVEQDYIPTLESAMSFYRPGEQTARLKAALAACIEHGTSYDLELEIITKNNNVIWMRTIGAAVFVNGKCVRVYGSSQDITEHKIFELQLSHARKNAEAASKSKSEFLANMSHEIRTPLNGIIGFTDLLIKTQLDAPQQQYISMVQQSATALLDIINDILDFSKIEAGKLELLHEKTDLLDLCGQVTDLITFQAHQKNLEILLDISADVPHFVYTDKIRLKQILLNLMSNAVKFTINGEIELKVVVLASDNPKQWNFRFSVRDTGIGIEVHNQKRIFEAFAQEDSSTTKRFGGTGLGISISNNLLGLMNSSLQLQSVPGIGSEFFFDVILEPSNSCSRLKWAHQDKINRVMIIDKNQRNGQIISDMLRHKEIASDYFTDFNEALAKVNSGMHYDAILLDFSHDGTGKNKEENFESIVQRCQNIAPVILLNRPSEVNLQMPANELTTPTSRLLKPVKIQQLFAILGEIAEAKNDTLIKNRSFTEHTTSSSHQPEKKAMTILIAEDHMINMLLIKTMLTKINPDYRIIEAKNGLEAVAAFEKNKPDLILMDIQMPDMNGYEASAAIRKMKNGTHVPIIAVTAGTVKGERERCIDSGMNDYLSKPVLKEILEECIKTWLH</sequence>
<dbReference type="Gene3D" id="3.40.50.2300">
    <property type="match status" value="2"/>
</dbReference>
<dbReference type="GO" id="GO:0005524">
    <property type="term" value="F:ATP binding"/>
    <property type="evidence" value="ECO:0007669"/>
    <property type="project" value="UniProtKB-KW"/>
</dbReference>
<evidence type="ECO:0000256" key="8">
    <source>
        <dbReference type="ARBA" id="ARBA00022741"/>
    </source>
</evidence>
<dbReference type="SMART" id="SM00388">
    <property type="entry name" value="HisKA"/>
    <property type="match status" value="1"/>
</dbReference>
<evidence type="ECO:0000259" key="16">
    <source>
        <dbReference type="PROSITE" id="PS50110"/>
    </source>
</evidence>
<dbReference type="OrthoDB" id="9811889at2"/>
<dbReference type="NCBIfam" id="TIGR00229">
    <property type="entry name" value="sensory_box"/>
    <property type="match status" value="2"/>
</dbReference>
<dbReference type="SUPFAM" id="SSF55785">
    <property type="entry name" value="PYP-like sensor domain (PAS domain)"/>
    <property type="match status" value="3"/>
</dbReference>
<dbReference type="PROSITE" id="PS50113">
    <property type="entry name" value="PAC"/>
    <property type="match status" value="2"/>
</dbReference>
<keyword evidence="4" id="KW-1003">Cell membrane</keyword>
<dbReference type="InterPro" id="IPR011006">
    <property type="entry name" value="CheY-like_superfamily"/>
</dbReference>
<dbReference type="Gene3D" id="3.30.450.20">
    <property type="entry name" value="PAS domain"/>
    <property type="match status" value="3"/>
</dbReference>
<comment type="subcellular location">
    <subcellularLocation>
        <location evidence="2">Cell membrane</location>
        <topology evidence="2">Multi-pass membrane protein</topology>
    </subcellularLocation>
</comment>
<dbReference type="Pfam" id="PF00072">
    <property type="entry name" value="Response_reg"/>
    <property type="match status" value="1"/>
</dbReference>
<evidence type="ECO:0000256" key="11">
    <source>
        <dbReference type="ARBA" id="ARBA00022989"/>
    </source>
</evidence>
<keyword evidence="20" id="KW-1185">Reference proteome</keyword>
<evidence type="ECO:0000256" key="14">
    <source>
        <dbReference type="PROSITE-ProRule" id="PRU00169"/>
    </source>
</evidence>
<dbReference type="PRINTS" id="PR00344">
    <property type="entry name" value="BCTRLSENSOR"/>
</dbReference>
<evidence type="ECO:0000256" key="3">
    <source>
        <dbReference type="ARBA" id="ARBA00012438"/>
    </source>
</evidence>
<keyword evidence="13" id="KW-0472">Membrane</keyword>
<evidence type="ECO:0000256" key="5">
    <source>
        <dbReference type="ARBA" id="ARBA00022553"/>
    </source>
</evidence>
<evidence type="ECO:0000256" key="7">
    <source>
        <dbReference type="ARBA" id="ARBA00022692"/>
    </source>
</evidence>
<dbReference type="InterPro" id="IPR003594">
    <property type="entry name" value="HATPase_dom"/>
</dbReference>
<dbReference type="FunFam" id="1.10.287.130:FF:000003">
    <property type="entry name" value="Histidine kinase"/>
    <property type="match status" value="1"/>
</dbReference>
<evidence type="ECO:0000259" key="17">
    <source>
        <dbReference type="PROSITE" id="PS50112"/>
    </source>
</evidence>
<keyword evidence="8" id="KW-0547">Nucleotide-binding</keyword>
<dbReference type="EMBL" id="QNUL01000043">
    <property type="protein sequence ID" value="REA55973.1"/>
    <property type="molecule type" value="Genomic_DNA"/>
</dbReference>
<dbReference type="InterPro" id="IPR036890">
    <property type="entry name" value="HATPase_C_sf"/>
</dbReference>
<dbReference type="SMART" id="SM00086">
    <property type="entry name" value="PAC"/>
    <property type="match status" value="3"/>
</dbReference>
<evidence type="ECO:0000259" key="18">
    <source>
        <dbReference type="PROSITE" id="PS50113"/>
    </source>
</evidence>
<dbReference type="SUPFAM" id="SSF47384">
    <property type="entry name" value="Homodimeric domain of signal transducing histidine kinase"/>
    <property type="match status" value="1"/>
</dbReference>
<dbReference type="CDD" id="cd16922">
    <property type="entry name" value="HATPase_EvgS-ArcB-TorS-like"/>
    <property type="match status" value="1"/>
</dbReference>
<feature type="domain" description="PAS" evidence="17">
    <location>
        <begin position="147"/>
        <end position="217"/>
    </location>
</feature>
<dbReference type="Proteomes" id="UP000256373">
    <property type="component" value="Unassembled WGS sequence"/>
</dbReference>
<dbReference type="SUPFAM" id="SSF52172">
    <property type="entry name" value="CheY-like"/>
    <property type="match status" value="2"/>
</dbReference>
<comment type="catalytic activity">
    <reaction evidence="1">
        <text>ATP + protein L-histidine = ADP + protein N-phospho-L-histidine.</text>
        <dbReference type="EC" id="2.7.13.3"/>
    </reaction>
</comment>
<dbReference type="Gene3D" id="3.30.565.10">
    <property type="entry name" value="Histidine kinase-like ATPase, C-terminal domain"/>
    <property type="match status" value="1"/>
</dbReference>
<evidence type="ECO:0000256" key="10">
    <source>
        <dbReference type="ARBA" id="ARBA00022840"/>
    </source>
</evidence>
<feature type="modified residue" description="4-aspartylphosphate" evidence="14">
    <location>
        <position position="826"/>
    </location>
</feature>
<dbReference type="InterPro" id="IPR004358">
    <property type="entry name" value="Sig_transdc_His_kin-like_C"/>
</dbReference>
<keyword evidence="7" id="KW-0812">Transmembrane</keyword>
<dbReference type="PROSITE" id="PS50110">
    <property type="entry name" value="RESPONSE_REGULATORY"/>
    <property type="match status" value="2"/>
</dbReference>
<dbReference type="InterPro" id="IPR036097">
    <property type="entry name" value="HisK_dim/P_sf"/>
</dbReference>
<dbReference type="EC" id="2.7.13.3" evidence="3"/>
<dbReference type="InterPro" id="IPR000014">
    <property type="entry name" value="PAS"/>
</dbReference>
<keyword evidence="9 19" id="KW-0418">Kinase</keyword>
<evidence type="ECO:0000259" key="15">
    <source>
        <dbReference type="PROSITE" id="PS50109"/>
    </source>
</evidence>
<proteinExistence type="predicted"/>
<dbReference type="Pfam" id="PF00512">
    <property type="entry name" value="HisKA"/>
    <property type="match status" value="1"/>
</dbReference>
<dbReference type="PROSITE" id="PS50109">
    <property type="entry name" value="HIS_KIN"/>
    <property type="match status" value="1"/>
</dbReference>
<gene>
    <name evidence="19" type="ORF">DSL64_27640</name>
</gene>
<dbReference type="Pfam" id="PF02518">
    <property type="entry name" value="HATPase_c"/>
    <property type="match status" value="1"/>
</dbReference>
<reference evidence="19 20" key="1">
    <citation type="submission" date="2018-07" db="EMBL/GenBank/DDBJ databases">
        <title>Dyadobacter roseus sp. nov., isolated from rose rhizosphere soil.</title>
        <authorList>
            <person name="Chen L."/>
        </authorList>
    </citation>
    <scope>NUCLEOTIDE SEQUENCE [LARGE SCALE GENOMIC DNA]</scope>
    <source>
        <strain evidence="19 20">RS19</strain>
    </source>
</reference>
<evidence type="ECO:0000256" key="6">
    <source>
        <dbReference type="ARBA" id="ARBA00022679"/>
    </source>
</evidence>
<feature type="modified residue" description="4-aspartylphosphate" evidence="14">
    <location>
        <position position="976"/>
    </location>
</feature>
<dbReference type="GO" id="GO:0000155">
    <property type="term" value="F:phosphorelay sensor kinase activity"/>
    <property type="evidence" value="ECO:0007669"/>
    <property type="project" value="InterPro"/>
</dbReference>
<dbReference type="Gene3D" id="1.10.287.130">
    <property type="match status" value="1"/>
</dbReference>
<evidence type="ECO:0000256" key="13">
    <source>
        <dbReference type="ARBA" id="ARBA00023136"/>
    </source>
</evidence>
<dbReference type="InterPro" id="IPR013655">
    <property type="entry name" value="PAS_fold_3"/>
</dbReference>
<dbReference type="FunFam" id="3.30.565.10:FF:000010">
    <property type="entry name" value="Sensor histidine kinase RcsC"/>
    <property type="match status" value="1"/>
</dbReference>
<dbReference type="SMART" id="SM00448">
    <property type="entry name" value="REC"/>
    <property type="match status" value="2"/>
</dbReference>
<dbReference type="AlphaFoldDB" id="A0A3D8Y2Y5"/>
<dbReference type="InterPro" id="IPR000700">
    <property type="entry name" value="PAS-assoc_C"/>
</dbReference>
<evidence type="ECO:0000256" key="1">
    <source>
        <dbReference type="ARBA" id="ARBA00000085"/>
    </source>
</evidence>
<evidence type="ECO:0000256" key="9">
    <source>
        <dbReference type="ARBA" id="ARBA00022777"/>
    </source>
</evidence>
<keyword evidence="10" id="KW-0067">ATP-binding</keyword>
<dbReference type="CDD" id="cd00082">
    <property type="entry name" value="HisKA"/>
    <property type="match status" value="1"/>
</dbReference>
<name>A0A3D8Y2Y5_9BACT</name>
<organism evidence="19 20">
    <name type="scientific">Dyadobacter luteus</name>
    <dbReference type="NCBI Taxonomy" id="2259619"/>
    <lineage>
        <taxon>Bacteria</taxon>
        <taxon>Pseudomonadati</taxon>
        <taxon>Bacteroidota</taxon>
        <taxon>Cytophagia</taxon>
        <taxon>Cytophagales</taxon>
        <taxon>Spirosomataceae</taxon>
        <taxon>Dyadobacter</taxon>
    </lineage>
</organism>
<dbReference type="SMART" id="SM00387">
    <property type="entry name" value="HATPase_c"/>
    <property type="match status" value="1"/>
</dbReference>
<evidence type="ECO:0000256" key="2">
    <source>
        <dbReference type="ARBA" id="ARBA00004651"/>
    </source>
</evidence>
<feature type="domain" description="Response regulatory" evidence="16">
    <location>
        <begin position="925"/>
        <end position="1043"/>
    </location>
</feature>
<keyword evidence="6" id="KW-0808">Transferase</keyword>
<dbReference type="SMART" id="SM00091">
    <property type="entry name" value="PAS"/>
    <property type="match status" value="2"/>
</dbReference>
<evidence type="ECO:0000313" key="20">
    <source>
        <dbReference type="Proteomes" id="UP000256373"/>
    </source>
</evidence>
<dbReference type="RefSeq" id="WP_115834206.1">
    <property type="nucleotide sequence ID" value="NZ_QNUL01000043.1"/>
</dbReference>
<dbReference type="InterPro" id="IPR005467">
    <property type="entry name" value="His_kinase_dom"/>
</dbReference>
<protein>
    <recommendedName>
        <fullName evidence="3">histidine kinase</fullName>
        <ecNumber evidence="3">2.7.13.3</ecNumber>
    </recommendedName>
</protein>